<keyword evidence="2" id="KW-0378">Hydrolase</keyword>
<dbReference type="SUPFAM" id="SSF56300">
    <property type="entry name" value="Metallo-dependent phosphatases"/>
    <property type="match status" value="1"/>
</dbReference>
<dbReference type="InterPro" id="IPR029052">
    <property type="entry name" value="Metallo-depent_PP-like"/>
</dbReference>
<keyword evidence="7" id="KW-1185">Reference proteome</keyword>
<sequence length="265" mass="28923">MLIAHISDTHIKPQGQLANNGRVDTAAHLARAVAHLNALKPRPDLVLVTGDLVDAGSPAEYAHLKALLAPLAMPAYLIPGNHDARDPLRTVFAEHRYLPAEGFLQYTVEGHELRLVALDTLVPGEGHGELCTARLDWLDARLAESSQPTILFMHHPPFDSGIAVMDNDYGLRDGADRLARIVRRHPNIERVLCGHLHRPIQVRWAGTIAATVPSTAHQLTLDLDPAAPLTFGFEPPAASLYQWRPGTGLVSHLSYIGDYGGPYPF</sequence>
<dbReference type="Gene3D" id="3.30.750.180">
    <property type="entry name" value="GpdQ, beta-strand dimerisation domain"/>
    <property type="match status" value="1"/>
</dbReference>
<dbReference type="CDD" id="cd07402">
    <property type="entry name" value="MPP_GpdQ"/>
    <property type="match status" value="1"/>
</dbReference>
<evidence type="ECO:0000313" key="6">
    <source>
        <dbReference type="EMBL" id="TXL77652.1"/>
    </source>
</evidence>
<dbReference type="GO" id="GO:0004112">
    <property type="term" value="F:cyclic-nucleotide phosphodiesterase activity"/>
    <property type="evidence" value="ECO:0007669"/>
    <property type="project" value="InterPro"/>
</dbReference>
<keyword evidence="1" id="KW-0479">Metal-binding</keyword>
<comment type="caution">
    <text evidence="6">The sequence shown here is derived from an EMBL/GenBank/DDBJ whole genome shotgun (WGS) entry which is preliminary data.</text>
</comment>
<keyword evidence="3" id="KW-0408">Iron</keyword>
<dbReference type="Pfam" id="PF00149">
    <property type="entry name" value="Metallophos"/>
    <property type="match status" value="1"/>
</dbReference>
<dbReference type="Gene3D" id="3.60.21.40">
    <property type="entry name" value="GpdQ, catalytic alpha/beta sandwich domain"/>
    <property type="match status" value="1"/>
</dbReference>
<dbReference type="RefSeq" id="WP_147846692.1">
    <property type="nucleotide sequence ID" value="NZ_VDUZ01000008.1"/>
</dbReference>
<dbReference type="InterPro" id="IPR004843">
    <property type="entry name" value="Calcineurin-like_PHP"/>
</dbReference>
<name>A0A5C8PRW4_9HYPH</name>
<dbReference type="InterPro" id="IPR050884">
    <property type="entry name" value="CNP_phosphodiesterase-III"/>
</dbReference>
<dbReference type="GO" id="GO:0046872">
    <property type="term" value="F:metal ion binding"/>
    <property type="evidence" value="ECO:0007669"/>
    <property type="project" value="UniProtKB-KW"/>
</dbReference>
<dbReference type="InterPro" id="IPR042281">
    <property type="entry name" value="GpdQ_beta-strand"/>
</dbReference>
<evidence type="ECO:0000256" key="2">
    <source>
        <dbReference type="ARBA" id="ARBA00022801"/>
    </source>
</evidence>
<proteinExistence type="inferred from homology"/>
<evidence type="ECO:0000313" key="7">
    <source>
        <dbReference type="Proteomes" id="UP000321638"/>
    </source>
</evidence>
<gene>
    <name evidence="6" type="ORF">FHP25_09520</name>
</gene>
<evidence type="ECO:0000256" key="1">
    <source>
        <dbReference type="ARBA" id="ARBA00022723"/>
    </source>
</evidence>
<evidence type="ECO:0000256" key="4">
    <source>
        <dbReference type="ARBA" id="ARBA00025742"/>
    </source>
</evidence>
<dbReference type="PANTHER" id="PTHR42988">
    <property type="entry name" value="PHOSPHOHYDROLASE"/>
    <property type="match status" value="1"/>
</dbReference>
<comment type="similarity">
    <text evidence="4">Belongs to the cyclic nucleotide phosphodiesterase class-III family.</text>
</comment>
<dbReference type="OrthoDB" id="651281at2"/>
<dbReference type="EMBL" id="VDUZ01000008">
    <property type="protein sequence ID" value="TXL77652.1"/>
    <property type="molecule type" value="Genomic_DNA"/>
</dbReference>
<evidence type="ECO:0000259" key="5">
    <source>
        <dbReference type="Pfam" id="PF00149"/>
    </source>
</evidence>
<dbReference type="InterPro" id="IPR042283">
    <property type="entry name" value="GpdQ_catalytic"/>
</dbReference>
<organism evidence="6 7">
    <name type="scientific">Vineibacter terrae</name>
    <dbReference type="NCBI Taxonomy" id="2586908"/>
    <lineage>
        <taxon>Bacteria</taxon>
        <taxon>Pseudomonadati</taxon>
        <taxon>Pseudomonadota</taxon>
        <taxon>Alphaproteobacteria</taxon>
        <taxon>Hyphomicrobiales</taxon>
        <taxon>Vineibacter</taxon>
    </lineage>
</organism>
<dbReference type="PANTHER" id="PTHR42988:SF2">
    <property type="entry name" value="CYCLIC NUCLEOTIDE PHOSPHODIESTERASE CBUA0032-RELATED"/>
    <property type="match status" value="1"/>
</dbReference>
<dbReference type="InterPro" id="IPR026575">
    <property type="entry name" value="GpdQ/CpdA-like"/>
</dbReference>
<protein>
    <submittedName>
        <fullName evidence="6">Phosphodiesterase</fullName>
    </submittedName>
</protein>
<feature type="domain" description="Calcineurin-like phosphoesterase" evidence="5">
    <location>
        <begin position="1"/>
        <end position="199"/>
    </location>
</feature>
<reference evidence="6 7" key="1">
    <citation type="submission" date="2019-06" db="EMBL/GenBank/DDBJ databases">
        <title>New taxonomy in bacterial strain CC-CFT640, isolated from vineyard.</title>
        <authorList>
            <person name="Lin S.-Y."/>
            <person name="Tsai C.-F."/>
            <person name="Young C.-C."/>
        </authorList>
    </citation>
    <scope>NUCLEOTIDE SEQUENCE [LARGE SCALE GENOMIC DNA]</scope>
    <source>
        <strain evidence="6 7">CC-CFT640</strain>
    </source>
</reference>
<accession>A0A5C8PRW4</accession>
<evidence type="ECO:0000256" key="3">
    <source>
        <dbReference type="ARBA" id="ARBA00023004"/>
    </source>
</evidence>
<dbReference type="AlphaFoldDB" id="A0A5C8PRW4"/>
<dbReference type="Proteomes" id="UP000321638">
    <property type="component" value="Unassembled WGS sequence"/>
</dbReference>